<dbReference type="Pfam" id="PF12655">
    <property type="entry name" value="CDIF630_02480-like"/>
    <property type="match status" value="1"/>
</dbReference>
<proteinExistence type="predicted"/>
<protein>
    <submittedName>
        <fullName evidence="2">DUF3787 domain-containing protein</fullName>
    </submittedName>
</protein>
<gene>
    <name evidence="2" type="ORF">WMO26_08700</name>
</gene>
<feature type="region of interest" description="Disordered" evidence="1">
    <location>
        <begin position="27"/>
        <end position="55"/>
    </location>
</feature>
<sequence>MKKDPKKSAKPEKLTGAFYYQAITHPDSRDEETNMAIPNEDHVIQNKNWVDSNHK</sequence>
<organism evidence="2 3">
    <name type="scientific">Solibaculum intestinale</name>
    <dbReference type="NCBI Taxonomy" id="3133165"/>
    <lineage>
        <taxon>Bacteria</taxon>
        <taxon>Bacillati</taxon>
        <taxon>Bacillota</taxon>
        <taxon>Clostridia</taxon>
        <taxon>Eubacteriales</taxon>
        <taxon>Oscillospiraceae</taxon>
        <taxon>Solibaculum</taxon>
    </lineage>
</organism>
<dbReference type="Proteomes" id="UP001489509">
    <property type="component" value="Unassembled WGS sequence"/>
</dbReference>
<evidence type="ECO:0000256" key="1">
    <source>
        <dbReference type="SAM" id="MobiDB-lite"/>
    </source>
</evidence>
<reference evidence="2 3" key="1">
    <citation type="submission" date="2024-03" db="EMBL/GenBank/DDBJ databases">
        <title>Human intestinal bacterial collection.</title>
        <authorList>
            <person name="Pauvert C."/>
            <person name="Hitch T.C.A."/>
            <person name="Clavel T."/>
        </authorList>
    </citation>
    <scope>NUCLEOTIDE SEQUENCE [LARGE SCALE GENOMIC DNA]</scope>
    <source>
        <strain evidence="2 3">CLA-JM-H44</strain>
    </source>
</reference>
<evidence type="ECO:0000313" key="3">
    <source>
        <dbReference type="Proteomes" id="UP001489509"/>
    </source>
</evidence>
<dbReference type="RefSeq" id="WP_349219672.1">
    <property type="nucleotide sequence ID" value="NZ_JBBMFD010000014.1"/>
</dbReference>
<dbReference type="InterPro" id="IPR024209">
    <property type="entry name" value="CDIF630_02480-like"/>
</dbReference>
<keyword evidence="3" id="KW-1185">Reference proteome</keyword>
<feature type="compositionally biased region" description="Polar residues" evidence="1">
    <location>
        <begin position="45"/>
        <end position="55"/>
    </location>
</feature>
<accession>A0ABV1E0Q9</accession>
<evidence type="ECO:0000313" key="2">
    <source>
        <dbReference type="EMBL" id="MEQ2440901.1"/>
    </source>
</evidence>
<comment type="caution">
    <text evidence="2">The sequence shown here is derived from an EMBL/GenBank/DDBJ whole genome shotgun (WGS) entry which is preliminary data.</text>
</comment>
<dbReference type="EMBL" id="JBBMFD010000014">
    <property type="protein sequence ID" value="MEQ2440901.1"/>
    <property type="molecule type" value="Genomic_DNA"/>
</dbReference>
<name>A0ABV1E0Q9_9FIRM</name>